<keyword evidence="1 3" id="KW-0378">Hydrolase</keyword>
<name>A0A8J6QQG4_9GAMM</name>
<dbReference type="InterPro" id="IPR000073">
    <property type="entry name" value="AB_hydrolase_1"/>
</dbReference>
<proteinExistence type="predicted"/>
<feature type="domain" description="AB hydrolase-1" evidence="2">
    <location>
        <begin position="10"/>
        <end position="239"/>
    </location>
</feature>
<dbReference type="InterPro" id="IPR029058">
    <property type="entry name" value="AB_hydrolase_fold"/>
</dbReference>
<comment type="caution">
    <text evidence="3">The sequence shown here is derived from an EMBL/GenBank/DDBJ whole genome shotgun (WGS) entry which is preliminary data.</text>
</comment>
<dbReference type="PANTHER" id="PTHR46118">
    <property type="entry name" value="PROTEIN ABHD11"/>
    <property type="match status" value="1"/>
</dbReference>
<evidence type="ECO:0000256" key="1">
    <source>
        <dbReference type="ARBA" id="ARBA00022801"/>
    </source>
</evidence>
<evidence type="ECO:0000259" key="2">
    <source>
        <dbReference type="Pfam" id="PF00561"/>
    </source>
</evidence>
<dbReference type="Proteomes" id="UP000638014">
    <property type="component" value="Unassembled WGS sequence"/>
</dbReference>
<reference evidence="3" key="1">
    <citation type="submission" date="2020-09" db="EMBL/GenBank/DDBJ databases">
        <title>A novel bacterium of genus Neiella, isolated from South China Sea.</title>
        <authorList>
            <person name="Huang H."/>
            <person name="Mo K."/>
            <person name="Hu Y."/>
        </authorList>
    </citation>
    <scope>NUCLEOTIDE SEQUENCE</scope>
    <source>
        <strain evidence="3">HB171785</strain>
    </source>
</reference>
<dbReference type="PRINTS" id="PR00412">
    <property type="entry name" value="EPOXHYDRLASE"/>
</dbReference>
<dbReference type="InterPro" id="IPR000639">
    <property type="entry name" value="Epox_hydrolase-like"/>
</dbReference>
<sequence length="254" mass="28289">MHYKESGSGPAVILIHGLFGDLNNLGNLARDLLEQGYRVIQIDTRNHGSSPTIDGMSYRQQAQDLAELIAELELQQVDLVGHSMGGKIAMAYALSEPQMVRRLVVADIAPVAYQSHHIQVIAGLNALWQQPTSSRQQADQLLSQFVDESGVRQFLLKNLNWRDGQCQWKLRLQQVLAGYDDVIDWPQFDGSYSGPTLFIKGTESDYILSEHREAISQYFANSKAKLISDAGHWLHAQKPAAFNRIVATFLSANG</sequence>
<dbReference type="PRINTS" id="PR00111">
    <property type="entry name" value="ABHYDROLASE"/>
</dbReference>
<dbReference type="Pfam" id="PF00561">
    <property type="entry name" value="Abhydrolase_1"/>
    <property type="match status" value="1"/>
</dbReference>
<evidence type="ECO:0000313" key="3">
    <source>
        <dbReference type="EMBL" id="MBD1388714.1"/>
    </source>
</evidence>
<dbReference type="Gene3D" id="3.40.50.1820">
    <property type="entry name" value="alpha/beta hydrolase"/>
    <property type="match status" value="1"/>
</dbReference>
<keyword evidence="4" id="KW-1185">Reference proteome</keyword>
<accession>A0A8J6QQG4</accession>
<dbReference type="EMBL" id="JACXAF010000004">
    <property type="protein sequence ID" value="MBD1388714.1"/>
    <property type="molecule type" value="Genomic_DNA"/>
</dbReference>
<gene>
    <name evidence="3" type="ORF">IC617_04675</name>
</gene>
<dbReference type="PANTHER" id="PTHR46118:SF4">
    <property type="entry name" value="PROTEIN ABHD11"/>
    <property type="match status" value="1"/>
</dbReference>
<dbReference type="GO" id="GO:0016787">
    <property type="term" value="F:hydrolase activity"/>
    <property type="evidence" value="ECO:0007669"/>
    <property type="project" value="UniProtKB-KW"/>
</dbReference>
<protein>
    <submittedName>
        <fullName evidence="3">Alpha/beta fold hydrolase</fullName>
    </submittedName>
</protein>
<dbReference type="SUPFAM" id="SSF53474">
    <property type="entry name" value="alpha/beta-Hydrolases"/>
    <property type="match status" value="1"/>
</dbReference>
<evidence type="ECO:0000313" key="4">
    <source>
        <dbReference type="Proteomes" id="UP000638014"/>
    </source>
</evidence>
<organism evidence="3 4">
    <name type="scientific">Neiella litorisoli</name>
    <dbReference type="NCBI Taxonomy" id="2771431"/>
    <lineage>
        <taxon>Bacteria</taxon>
        <taxon>Pseudomonadati</taxon>
        <taxon>Pseudomonadota</taxon>
        <taxon>Gammaproteobacteria</taxon>
        <taxon>Alteromonadales</taxon>
        <taxon>Echinimonadaceae</taxon>
        <taxon>Neiella</taxon>
    </lineage>
</organism>
<dbReference type="AlphaFoldDB" id="A0A8J6QQG4"/>